<dbReference type="PROSITE" id="PS50109">
    <property type="entry name" value="HIS_KIN"/>
    <property type="match status" value="1"/>
</dbReference>
<keyword evidence="3" id="KW-0597">Phosphoprotein</keyword>
<comment type="caution">
    <text evidence="9">Lacks conserved residue(s) required for the propagation of feature annotation.</text>
</comment>
<evidence type="ECO:0000256" key="5">
    <source>
        <dbReference type="ARBA" id="ARBA00022741"/>
    </source>
</evidence>
<evidence type="ECO:0000256" key="4">
    <source>
        <dbReference type="ARBA" id="ARBA00022679"/>
    </source>
</evidence>
<dbReference type="InterPro" id="IPR036097">
    <property type="entry name" value="HisK_dim/P_sf"/>
</dbReference>
<proteinExistence type="predicted"/>
<dbReference type="InterPro" id="IPR004358">
    <property type="entry name" value="Sig_transdc_His_kin-like_C"/>
</dbReference>
<feature type="coiled-coil region" evidence="10">
    <location>
        <begin position="293"/>
        <end position="359"/>
    </location>
</feature>
<evidence type="ECO:0000259" key="12">
    <source>
        <dbReference type="PROSITE" id="PS50110"/>
    </source>
</evidence>
<dbReference type="GO" id="GO:0005524">
    <property type="term" value="F:ATP binding"/>
    <property type="evidence" value="ECO:0007669"/>
    <property type="project" value="UniProtKB-KW"/>
</dbReference>
<dbReference type="SMART" id="SM00388">
    <property type="entry name" value="HisKA"/>
    <property type="match status" value="1"/>
</dbReference>
<dbReference type="NCBIfam" id="TIGR00229">
    <property type="entry name" value="sensory_box"/>
    <property type="match status" value="1"/>
</dbReference>
<dbReference type="InterPro" id="IPR001789">
    <property type="entry name" value="Sig_transdc_resp-reg_receiver"/>
</dbReference>
<evidence type="ECO:0000256" key="3">
    <source>
        <dbReference type="ARBA" id="ARBA00022553"/>
    </source>
</evidence>
<evidence type="ECO:0000313" key="15">
    <source>
        <dbReference type="Proteomes" id="UP000650524"/>
    </source>
</evidence>
<dbReference type="Pfam" id="PF00989">
    <property type="entry name" value="PAS"/>
    <property type="match status" value="1"/>
</dbReference>
<keyword evidence="10" id="KW-0175">Coiled coil</keyword>
<dbReference type="CDD" id="cd00130">
    <property type="entry name" value="PAS"/>
    <property type="match status" value="1"/>
</dbReference>
<dbReference type="GO" id="GO:0000155">
    <property type="term" value="F:phosphorelay sensor kinase activity"/>
    <property type="evidence" value="ECO:0007669"/>
    <property type="project" value="InterPro"/>
</dbReference>
<evidence type="ECO:0000256" key="1">
    <source>
        <dbReference type="ARBA" id="ARBA00000085"/>
    </source>
</evidence>
<dbReference type="SUPFAM" id="SSF47384">
    <property type="entry name" value="Homodimeric domain of signal transducing histidine kinase"/>
    <property type="match status" value="1"/>
</dbReference>
<dbReference type="InterPro" id="IPR005467">
    <property type="entry name" value="His_kinase_dom"/>
</dbReference>
<name>A0A8J6N220_9DELT</name>
<dbReference type="Gene3D" id="3.40.50.2300">
    <property type="match status" value="1"/>
</dbReference>
<dbReference type="InterPro" id="IPR003661">
    <property type="entry name" value="HisK_dim/P_dom"/>
</dbReference>
<dbReference type="Pfam" id="PF00072">
    <property type="entry name" value="Response_reg"/>
    <property type="match status" value="1"/>
</dbReference>
<dbReference type="PRINTS" id="PR00344">
    <property type="entry name" value="BCTRLSENSOR"/>
</dbReference>
<dbReference type="SMART" id="SM00091">
    <property type="entry name" value="PAS"/>
    <property type="match status" value="1"/>
</dbReference>
<dbReference type="CDD" id="cd00082">
    <property type="entry name" value="HisKA"/>
    <property type="match status" value="1"/>
</dbReference>
<comment type="catalytic activity">
    <reaction evidence="1">
        <text>ATP + protein L-histidine = ADP + protein N-phospho-L-histidine.</text>
        <dbReference type="EC" id="2.7.13.3"/>
    </reaction>
</comment>
<dbReference type="Gene3D" id="1.10.287.130">
    <property type="match status" value="1"/>
</dbReference>
<comment type="caution">
    <text evidence="14">The sequence shown here is derived from an EMBL/GenBank/DDBJ whole genome shotgun (WGS) entry which is preliminary data.</text>
</comment>
<dbReference type="PROSITE" id="PS50110">
    <property type="entry name" value="RESPONSE_REGULATORY"/>
    <property type="match status" value="1"/>
</dbReference>
<dbReference type="PROSITE" id="PS50112">
    <property type="entry name" value="PAS"/>
    <property type="match status" value="1"/>
</dbReference>
<dbReference type="InterPro" id="IPR003594">
    <property type="entry name" value="HATPase_dom"/>
</dbReference>
<dbReference type="Proteomes" id="UP000650524">
    <property type="component" value="Unassembled WGS sequence"/>
</dbReference>
<evidence type="ECO:0000259" key="11">
    <source>
        <dbReference type="PROSITE" id="PS50109"/>
    </source>
</evidence>
<reference evidence="14 15" key="1">
    <citation type="submission" date="2020-08" db="EMBL/GenBank/DDBJ databases">
        <title>Bridging the membrane lipid divide: bacteria of the FCB group superphylum have the potential to synthesize archaeal ether lipids.</title>
        <authorList>
            <person name="Villanueva L."/>
            <person name="Von Meijenfeldt F.A.B."/>
            <person name="Westbye A.B."/>
            <person name="Yadav S."/>
            <person name="Hopmans E.C."/>
            <person name="Dutilh B.E."/>
            <person name="Sinninghe Damste J.S."/>
        </authorList>
    </citation>
    <scope>NUCLEOTIDE SEQUENCE [LARGE SCALE GENOMIC DNA]</scope>
    <source>
        <strain evidence="14">NIOZ-UU27</strain>
    </source>
</reference>
<dbReference type="SUPFAM" id="SSF55785">
    <property type="entry name" value="PYP-like sensor domain (PAS domain)"/>
    <property type="match status" value="1"/>
</dbReference>
<feature type="domain" description="Histidine kinase" evidence="11">
    <location>
        <begin position="368"/>
        <end position="582"/>
    </location>
</feature>
<dbReference type="SUPFAM" id="SSF55874">
    <property type="entry name" value="ATPase domain of HSP90 chaperone/DNA topoisomerase II/histidine kinase"/>
    <property type="match status" value="1"/>
</dbReference>
<dbReference type="InterPro" id="IPR011006">
    <property type="entry name" value="CheY-like_superfamily"/>
</dbReference>
<evidence type="ECO:0000256" key="6">
    <source>
        <dbReference type="ARBA" id="ARBA00022777"/>
    </source>
</evidence>
<dbReference type="PANTHER" id="PTHR43065">
    <property type="entry name" value="SENSOR HISTIDINE KINASE"/>
    <property type="match status" value="1"/>
</dbReference>
<dbReference type="Pfam" id="PF02518">
    <property type="entry name" value="HATPase_c"/>
    <property type="match status" value="1"/>
</dbReference>
<dbReference type="EMBL" id="JACNJD010000283">
    <property type="protein sequence ID" value="MBC8178458.1"/>
    <property type="molecule type" value="Genomic_DNA"/>
</dbReference>
<dbReference type="AlphaFoldDB" id="A0A8J6N220"/>
<dbReference type="InterPro" id="IPR035965">
    <property type="entry name" value="PAS-like_dom_sf"/>
</dbReference>
<sequence length="588" mass="66778">MPVVDGFEMCGKIKSDKTLKDTPVILLTTLSDLEDIIRGLNVKADCYVTKPWNEEFLISKIEEILTKKTEQKSKKAGKGLEFIFAGKRHRVTSNRQQMLNLLLSTYENAVLQNRELIKAQESLEELNDDLEKNLHELGVSEERFRSLVRTIPDIVYRIDVNGQFTFINNAIERLGYAPEELIGQHFSTIIVPDAVEGISRNKLLPKYAGKTTGDKSSPKLFDERRTGDRMTIGLEVQLVLKNRERLTPALMELIGDEFLDIEVNSAGMYHINPTSQEATIIGTVGVIRDITYRKELEENLLRARDELEIKVEQRTLELRKTNEALEREIVKRTKVQEELQELFDKLKQSTSQLMQSEKMSAIGTLVAGVAHEMNNPMMGILNFAEYCRKYTDGEDRRYPVLESIERETKRCIKIMKNLLTFSRLEKKGDETYQKISFDVIIDRVTGLLSHRIDNENVLLKRHVAEGDREIWMEPGSMQQLLLNYISNALDAVKETRKKEVTVEVLPGKEFIEVKISDTGCGIEPVNLQRIYDPFFTTKPTGQGTGLGLSVSQSIIEKHGGNVHVASDPGVGTTFEILFPIDKRGGDVS</sequence>
<feature type="domain" description="PAS" evidence="13">
    <location>
        <begin position="140"/>
        <end position="193"/>
    </location>
</feature>
<evidence type="ECO:0000259" key="13">
    <source>
        <dbReference type="PROSITE" id="PS50112"/>
    </source>
</evidence>
<keyword evidence="6" id="KW-0418">Kinase</keyword>
<dbReference type="InterPro" id="IPR000014">
    <property type="entry name" value="PAS"/>
</dbReference>
<dbReference type="EC" id="2.7.13.3" evidence="2"/>
<dbReference type="Pfam" id="PF00512">
    <property type="entry name" value="HisKA"/>
    <property type="match status" value="1"/>
</dbReference>
<feature type="domain" description="Response regulatory" evidence="12">
    <location>
        <begin position="1"/>
        <end position="65"/>
    </location>
</feature>
<protein>
    <recommendedName>
        <fullName evidence="2">histidine kinase</fullName>
        <ecNumber evidence="2">2.7.13.3</ecNumber>
    </recommendedName>
</protein>
<dbReference type="InterPro" id="IPR036890">
    <property type="entry name" value="HATPase_C_sf"/>
</dbReference>
<keyword evidence="4" id="KW-0808">Transferase</keyword>
<dbReference type="SUPFAM" id="SSF52172">
    <property type="entry name" value="CheY-like"/>
    <property type="match status" value="1"/>
</dbReference>
<feature type="coiled-coil region" evidence="10">
    <location>
        <begin position="106"/>
        <end position="143"/>
    </location>
</feature>
<dbReference type="PANTHER" id="PTHR43065:SF42">
    <property type="entry name" value="TWO-COMPONENT SENSOR PPRA"/>
    <property type="match status" value="1"/>
</dbReference>
<keyword evidence="5" id="KW-0547">Nucleotide-binding</keyword>
<organism evidence="14 15">
    <name type="scientific">Candidatus Desulfacyla euxinica</name>
    <dbReference type="NCBI Taxonomy" id="2841693"/>
    <lineage>
        <taxon>Bacteria</taxon>
        <taxon>Deltaproteobacteria</taxon>
        <taxon>Candidatus Desulfacyla</taxon>
    </lineage>
</organism>
<keyword evidence="7" id="KW-0067">ATP-binding</keyword>
<evidence type="ECO:0000256" key="9">
    <source>
        <dbReference type="PROSITE-ProRule" id="PRU00169"/>
    </source>
</evidence>
<evidence type="ECO:0000256" key="10">
    <source>
        <dbReference type="SAM" id="Coils"/>
    </source>
</evidence>
<dbReference type="SMART" id="SM00387">
    <property type="entry name" value="HATPase_c"/>
    <property type="match status" value="1"/>
</dbReference>
<dbReference type="Gene3D" id="3.30.565.10">
    <property type="entry name" value="Histidine kinase-like ATPase, C-terminal domain"/>
    <property type="match status" value="1"/>
</dbReference>
<keyword evidence="8" id="KW-0902">Two-component regulatory system</keyword>
<evidence type="ECO:0000256" key="8">
    <source>
        <dbReference type="ARBA" id="ARBA00023012"/>
    </source>
</evidence>
<evidence type="ECO:0000256" key="7">
    <source>
        <dbReference type="ARBA" id="ARBA00022840"/>
    </source>
</evidence>
<accession>A0A8J6N220</accession>
<gene>
    <name evidence="14" type="ORF">H8E19_13715</name>
</gene>
<dbReference type="InterPro" id="IPR013767">
    <property type="entry name" value="PAS_fold"/>
</dbReference>
<dbReference type="GO" id="GO:0006355">
    <property type="term" value="P:regulation of DNA-templated transcription"/>
    <property type="evidence" value="ECO:0007669"/>
    <property type="project" value="InterPro"/>
</dbReference>
<evidence type="ECO:0000313" key="14">
    <source>
        <dbReference type="EMBL" id="MBC8178458.1"/>
    </source>
</evidence>
<evidence type="ECO:0000256" key="2">
    <source>
        <dbReference type="ARBA" id="ARBA00012438"/>
    </source>
</evidence>
<dbReference type="Gene3D" id="3.30.450.20">
    <property type="entry name" value="PAS domain"/>
    <property type="match status" value="1"/>
</dbReference>